<dbReference type="Pfam" id="PF21362">
    <property type="entry name" value="Sina_RING"/>
    <property type="match status" value="1"/>
</dbReference>
<evidence type="ECO:0000256" key="8">
    <source>
        <dbReference type="ARBA" id="ARBA00022786"/>
    </source>
</evidence>
<evidence type="ECO:0000256" key="2">
    <source>
        <dbReference type="ARBA" id="ARBA00004906"/>
    </source>
</evidence>
<keyword evidence="9" id="KW-0862">Zinc</keyword>
<feature type="domain" description="RING-type" evidence="11">
    <location>
        <begin position="37"/>
        <end position="73"/>
    </location>
</feature>
<dbReference type="EC" id="2.3.2.27" evidence="4"/>
<dbReference type="PANTHER" id="PTHR10315">
    <property type="entry name" value="E3 UBIQUITIN PROTEIN LIGASE SIAH"/>
    <property type="match status" value="1"/>
</dbReference>
<evidence type="ECO:0000256" key="3">
    <source>
        <dbReference type="ARBA" id="ARBA00009119"/>
    </source>
</evidence>
<reference evidence="13" key="3">
    <citation type="submission" date="2022-01" db="UniProtKB">
        <authorList>
            <consortium name="EnsemblPlants"/>
        </authorList>
    </citation>
    <scope>IDENTIFICATION</scope>
    <source>
        <strain evidence="13">subsp. vulgare</strain>
    </source>
</reference>
<keyword evidence="14" id="KW-1185">Reference proteome</keyword>
<keyword evidence="7 10" id="KW-0863">Zinc-finger</keyword>
<dbReference type="AlphaFoldDB" id="A0A8I6XTG8"/>
<dbReference type="Gramene" id="HORVU.MOREX.r3.3HG0223300.1">
    <property type="protein sequence ID" value="HORVU.MOREX.r3.3HG0223300.1"/>
    <property type="gene ID" value="HORVU.MOREX.r3.3HG0223300"/>
</dbReference>
<keyword evidence="6" id="KW-0479">Metal-binding</keyword>
<dbReference type="GO" id="GO:0061630">
    <property type="term" value="F:ubiquitin protein ligase activity"/>
    <property type="evidence" value="ECO:0000318"/>
    <property type="project" value="GO_Central"/>
</dbReference>
<evidence type="ECO:0000256" key="7">
    <source>
        <dbReference type="ARBA" id="ARBA00022771"/>
    </source>
</evidence>
<name>A0A8I6XTG8_HORVV</name>
<dbReference type="RefSeq" id="XP_044973704.1">
    <property type="nucleotide sequence ID" value="XM_045117769.1"/>
</dbReference>
<dbReference type="UniPathway" id="UPA00143"/>
<dbReference type="InterPro" id="IPR013010">
    <property type="entry name" value="Znf_SIAH"/>
</dbReference>
<dbReference type="Gramene" id="HORVU.MOREX.r2.3HG0185350.1">
    <property type="protein sequence ID" value="HORVU.MOREX.r2.3HG0185350.1"/>
    <property type="gene ID" value="HORVU.MOREX.r2.3HG0185350"/>
</dbReference>
<comment type="catalytic activity">
    <reaction evidence="1">
        <text>S-ubiquitinyl-[E2 ubiquitin-conjugating enzyme]-L-cysteine + [acceptor protein]-L-lysine = [E2 ubiquitin-conjugating enzyme]-L-cysteine + N(6)-ubiquitinyl-[acceptor protein]-L-lysine.</text>
        <dbReference type="EC" id="2.3.2.27"/>
    </reaction>
</comment>
<evidence type="ECO:0000259" key="11">
    <source>
        <dbReference type="PROSITE" id="PS50089"/>
    </source>
</evidence>
<dbReference type="InterPro" id="IPR013083">
    <property type="entry name" value="Znf_RING/FYVE/PHD"/>
</dbReference>
<evidence type="ECO:0000256" key="10">
    <source>
        <dbReference type="PROSITE-ProRule" id="PRU00455"/>
    </source>
</evidence>
<proteinExistence type="inferred from homology"/>
<dbReference type="CDD" id="cd16571">
    <property type="entry name" value="RING-HC_SIAHs"/>
    <property type="match status" value="1"/>
</dbReference>
<evidence type="ECO:0000313" key="13">
    <source>
        <dbReference type="EnsemblPlants" id="HORVU.MOREX.r3.3HG0223300.1"/>
    </source>
</evidence>
<dbReference type="EnsemblPlants" id="HORVU.MOREX.r3.3HG0223300.1">
    <property type="protein sequence ID" value="HORVU.MOREX.r3.3HG0223300.1"/>
    <property type="gene ID" value="HORVU.MOREX.r3.3HG0223300"/>
</dbReference>
<gene>
    <name evidence="13" type="primary">LOC123441287</name>
</gene>
<dbReference type="GO" id="GO:0008270">
    <property type="term" value="F:zinc ion binding"/>
    <property type="evidence" value="ECO:0007669"/>
    <property type="project" value="UniProtKB-KW"/>
</dbReference>
<dbReference type="GeneID" id="123441287"/>
<dbReference type="InterPro" id="IPR049548">
    <property type="entry name" value="Sina-like_RING"/>
</dbReference>
<dbReference type="GO" id="GO:0016567">
    <property type="term" value="P:protein ubiquitination"/>
    <property type="evidence" value="ECO:0007669"/>
    <property type="project" value="UniProtKB-UniPathway"/>
</dbReference>
<dbReference type="InterPro" id="IPR001841">
    <property type="entry name" value="Znf_RING"/>
</dbReference>
<dbReference type="PANTHER" id="PTHR10315:SF103">
    <property type="entry name" value="RING-TYPE DOMAIN-CONTAINING PROTEIN"/>
    <property type="match status" value="1"/>
</dbReference>
<protein>
    <recommendedName>
        <fullName evidence="4">RING-type E3 ubiquitin transferase</fullName>
        <ecNumber evidence="4">2.3.2.27</ecNumber>
    </recommendedName>
</protein>
<dbReference type="OrthoDB" id="629501at2759"/>
<evidence type="ECO:0000256" key="5">
    <source>
        <dbReference type="ARBA" id="ARBA00022679"/>
    </source>
</evidence>
<evidence type="ECO:0000259" key="12">
    <source>
        <dbReference type="PROSITE" id="PS51081"/>
    </source>
</evidence>
<evidence type="ECO:0000256" key="6">
    <source>
        <dbReference type="ARBA" id="ARBA00022723"/>
    </source>
</evidence>
<dbReference type="PROSITE" id="PS50089">
    <property type="entry name" value="ZF_RING_2"/>
    <property type="match status" value="1"/>
</dbReference>
<organism evidence="13 14">
    <name type="scientific">Hordeum vulgare subsp. vulgare</name>
    <name type="common">Domesticated barley</name>
    <dbReference type="NCBI Taxonomy" id="112509"/>
    <lineage>
        <taxon>Eukaryota</taxon>
        <taxon>Viridiplantae</taxon>
        <taxon>Streptophyta</taxon>
        <taxon>Embryophyta</taxon>
        <taxon>Tracheophyta</taxon>
        <taxon>Spermatophyta</taxon>
        <taxon>Magnoliopsida</taxon>
        <taxon>Liliopsida</taxon>
        <taxon>Poales</taxon>
        <taxon>Poaceae</taxon>
        <taxon>BOP clade</taxon>
        <taxon>Pooideae</taxon>
        <taxon>Triticodae</taxon>
        <taxon>Triticeae</taxon>
        <taxon>Hordeinae</taxon>
        <taxon>Hordeum</taxon>
    </lineage>
</organism>
<comment type="pathway">
    <text evidence="2">Protein modification; protein ubiquitination.</text>
</comment>
<dbReference type="PROSITE" id="PS51081">
    <property type="entry name" value="ZF_SIAH"/>
    <property type="match status" value="1"/>
</dbReference>
<evidence type="ECO:0000256" key="1">
    <source>
        <dbReference type="ARBA" id="ARBA00000900"/>
    </source>
</evidence>
<dbReference type="SUPFAM" id="SSF49599">
    <property type="entry name" value="TRAF domain-like"/>
    <property type="match status" value="1"/>
</dbReference>
<dbReference type="Proteomes" id="UP000011116">
    <property type="component" value="Chromosome 3H"/>
</dbReference>
<dbReference type="Gene3D" id="3.30.40.10">
    <property type="entry name" value="Zinc/RING finger domain, C3HC4 (zinc finger)"/>
    <property type="match status" value="1"/>
</dbReference>
<reference evidence="14" key="1">
    <citation type="journal article" date="2012" name="Nature">
        <title>A physical, genetic and functional sequence assembly of the barley genome.</title>
        <authorList>
            <consortium name="The International Barley Genome Sequencing Consortium"/>
            <person name="Mayer K.F."/>
            <person name="Waugh R."/>
            <person name="Brown J.W."/>
            <person name="Schulman A."/>
            <person name="Langridge P."/>
            <person name="Platzer M."/>
            <person name="Fincher G.B."/>
            <person name="Muehlbauer G.J."/>
            <person name="Sato K."/>
            <person name="Close T.J."/>
            <person name="Wise R.P."/>
            <person name="Stein N."/>
        </authorList>
    </citation>
    <scope>NUCLEOTIDE SEQUENCE [LARGE SCALE GENOMIC DNA]</scope>
    <source>
        <strain evidence="14">cv. Morex</strain>
    </source>
</reference>
<comment type="similarity">
    <text evidence="3">Belongs to the SINA (Seven in absentia) family.</text>
</comment>
<dbReference type="GO" id="GO:0005737">
    <property type="term" value="C:cytoplasm"/>
    <property type="evidence" value="ECO:0000318"/>
    <property type="project" value="GO_Central"/>
</dbReference>
<dbReference type="KEGG" id="hvg:123441287"/>
<feature type="domain" description="SIAH-type" evidence="12">
    <location>
        <begin position="90"/>
        <end position="148"/>
    </location>
</feature>
<accession>A0A8I6XTG8</accession>
<dbReference type="Pfam" id="PF21361">
    <property type="entry name" value="Sina_ZnF"/>
    <property type="match status" value="1"/>
</dbReference>
<reference evidence="13" key="2">
    <citation type="submission" date="2020-10" db="EMBL/GenBank/DDBJ databases">
        <authorList>
            <person name="Scholz U."/>
            <person name="Mascher M."/>
            <person name="Fiebig A."/>
        </authorList>
    </citation>
    <scope>NUCLEOTIDE SEQUENCE [LARGE SCALE GENOMIC DNA]</scope>
    <source>
        <strain evidence="13">cv. Morex</strain>
    </source>
</reference>
<keyword evidence="5" id="KW-0808">Transferase</keyword>
<evidence type="ECO:0000256" key="4">
    <source>
        <dbReference type="ARBA" id="ARBA00012483"/>
    </source>
</evidence>
<keyword evidence="8" id="KW-0833">Ubl conjugation pathway</keyword>
<sequence length="301" mass="32791">MEGSNANTNKKKVEAEGEGESSKKKLKVTMGVETLDCPICYGPLGPKIFQCSVGHCICLSCREKLDKKCPVCSIKTSFKRCFAMEHVVQEAKVACSNKKYGCAEGVIYYQKEEHKKACPSAPCFCAASGCGFAGPTKVLLDHFLIHHKYASTILPDSGTVSLCLQPGLHVLRYTGTSYFFLLSMDLEPFGHAISVICIQPNVKEPKFKCNMEYDCVMTGCHESITCYIRSSSLSDGLPTVYDLIIPKGKISDDQNGIMFEATILSRSCLQGKGSAPDLQGTPYVKTANTAAVTADEEEERA</sequence>
<evidence type="ECO:0000313" key="14">
    <source>
        <dbReference type="Proteomes" id="UP000011116"/>
    </source>
</evidence>
<evidence type="ECO:0000256" key="9">
    <source>
        <dbReference type="ARBA" id="ARBA00022833"/>
    </source>
</evidence>
<dbReference type="InterPro" id="IPR052088">
    <property type="entry name" value="E3_ubiquitin-ligase_SINA"/>
</dbReference>